<sequence>METFGHVLGFCRKTELLRNNRHHKARTVSIIVPPMMDLSHAKNVNNSTQKSIIPNRRNSNLPLICSEIIEAIQYNKGNVAQTTHSVLGVQRNETKATYNELRDPEYHLQCTRTYFVIIITRPEKYMPLYYQCASCASDFEYVSELGPKPGHNIGTDNIKPKYVFTLSLSILARIYKSSVVRMPFIRCKNETGYRAQILYEF</sequence>
<dbReference type="Proteomes" id="UP001148838">
    <property type="component" value="Unassembled WGS sequence"/>
</dbReference>
<protein>
    <submittedName>
        <fullName evidence="1">Uncharacterized protein</fullName>
    </submittedName>
</protein>
<name>A0ABQ8TWN3_PERAM</name>
<gene>
    <name evidence="1" type="ORF">ANN_01472</name>
</gene>
<keyword evidence="2" id="KW-1185">Reference proteome</keyword>
<reference evidence="1 2" key="1">
    <citation type="journal article" date="2022" name="Allergy">
        <title>Genome assembly and annotation of Periplaneta americana reveal a comprehensive cockroach allergen profile.</title>
        <authorList>
            <person name="Wang L."/>
            <person name="Xiong Q."/>
            <person name="Saelim N."/>
            <person name="Wang L."/>
            <person name="Nong W."/>
            <person name="Wan A.T."/>
            <person name="Shi M."/>
            <person name="Liu X."/>
            <person name="Cao Q."/>
            <person name="Hui J.H.L."/>
            <person name="Sookrung N."/>
            <person name="Leung T.F."/>
            <person name="Tungtrongchitr A."/>
            <person name="Tsui S.K.W."/>
        </authorList>
    </citation>
    <scope>NUCLEOTIDE SEQUENCE [LARGE SCALE GENOMIC DNA]</scope>
    <source>
        <strain evidence="1">PWHHKU_190912</strain>
    </source>
</reference>
<accession>A0ABQ8TWN3</accession>
<organism evidence="1 2">
    <name type="scientific">Periplaneta americana</name>
    <name type="common">American cockroach</name>
    <name type="synonym">Blatta americana</name>
    <dbReference type="NCBI Taxonomy" id="6978"/>
    <lineage>
        <taxon>Eukaryota</taxon>
        <taxon>Metazoa</taxon>
        <taxon>Ecdysozoa</taxon>
        <taxon>Arthropoda</taxon>
        <taxon>Hexapoda</taxon>
        <taxon>Insecta</taxon>
        <taxon>Pterygota</taxon>
        <taxon>Neoptera</taxon>
        <taxon>Polyneoptera</taxon>
        <taxon>Dictyoptera</taxon>
        <taxon>Blattodea</taxon>
        <taxon>Blattoidea</taxon>
        <taxon>Blattidae</taxon>
        <taxon>Blattinae</taxon>
        <taxon>Periplaneta</taxon>
    </lineage>
</organism>
<comment type="caution">
    <text evidence="1">The sequence shown here is derived from an EMBL/GenBank/DDBJ whole genome shotgun (WGS) entry which is preliminary data.</text>
</comment>
<evidence type="ECO:0000313" key="2">
    <source>
        <dbReference type="Proteomes" id="UP001148838"/>
    </source>
</evidence>
<evidence type="ECO:0000313" key="1">
    <source>
        <dbReference type="EMBL" id="KAJ4450065.1"/>
    </source>
</evidence>
<dbReference type="EMBL" id="JAJSOF020000003">
    <property type="protein sequence ID" value="KAJ4450065.1"/>
    <property type="molecule type" value="Genomic_DNA"/>
</dbReference>
<proteinExistence type="predicted"/>